<proteinExistence type="inferred from homology"/>
<evidence type="ECO:0000313" key="9">
    <source>
        <dbReference type="Proteomes" id="UP000646365"/>
    </source>
</evidence>
<accession>A0A8J2YTC3</accession>
<dbReference type="Gene3D" id="1.10.1740.10">
    <property type="match status" value="1"/>
</dbReference>
<dbReference type="GO" id="GO:0016987">
    <property type="term" value="F:sigma factor activity"/>
    <property type="evidence" value="ECO:0007669"/>
    <property type="project" value="UniProtKB-KW"/>
</dbReference>
<reference evidence="8" key="1">
    <citation type="journal article" date="2014" name="Int. J. Syst. Evol. Microbiol.">
        <title>Complete genome sequence of Corynebacterium casei LMG S-19264T (=DSM 44701T), isolated from a smear-ripened cheese.</title>
        <authorList>
            <consortium name="US DOE Joint Genome Institute (JGI-PGF)"/>
            <person name="Walter F."/>
            <person name="Albersmeier A."/>
            <person name="Kalinowski J."/>
            <person name="Ruckert C."/>
        </authorList>
    </citation>
    <scope>NUCLEOTIDE SEQUENCE</scope>
    <source>
        <strain evidence="8">CGMCC 1.15725</strain>
    </source>
</reference>
<name>A0A8J2YTC3_9PROT</name>
<reference evidence="8" key="2">
    <citation type="submission" date="2020-09" db="EMBL/GenBank/DDBJ databases">
        <authorList>
            <person name="Sun Q."/>
            <person name="Zhou Y."/>
        </authorList>
    </citation>
    <scope>NUCLEOTIDE SEQUENCE</scope>
    <source>
        <strain evidence="8">CGMCC 1.15725</strain>
    </source>
</reference>
<dbReference type="RefSeq" id="WP_189045988.1">
    <property type="nucleotide sequence ID" value="NZ_BMJQ01000005.1"/>
</dbReference>
<evidence type="ECO:0000256" key="1">
    <source>
        <dbReference type="ARBA" id="ARBA00010641"/>
    </source>
</evidence>
<dbReference type="InterPro" id="IPR007627">
    <property type="entry name" value="RNA_pol_sigma70_r2"/>
</dbReference>
<dbReference type="InterPro" id="IPR007630">
    <property type="entry name" value="RNA_pol_sigma70_r4"/>
</dbReference>
<comment type="similarity">
    <text evidence="1">Belongs to the sigma-70 factor family. ECF subfamily.</text>
</comment>
<dbReference type="SUPFAM" id="SSF88946">
    <property type="entry name" value="Sigma2 domain of RNA polymerase sigma factors"/>
    <property type="match status" value="1"/>
</dbReference>
<dbReference type="Pfam" id="PF04542">
    <property type="entry name" value="Sigma70_r2"/>
    <property type="match status" value="1"/>
</dbReference>
<gene>
    <name evidence="8" type="ORF">GCM10011611_24390</name>
</gene>
<dbReference type="InterPro" id="IPR039425">
    <property type="entry name" value="RNA_pol_sigma-70-like"/>
</dbReference>
<organism evidence="8 9">
    <name type="scientific">Aliidongia dinghuensis</name>
    <dbReference type="NCBI Taxonomy" id="1867774"/>
    <lineage>
        <taxon>Bacteria</taxon>
        <taxon>Pseudomonadati</taxon>
        <taxon>Pseudomonadota</taxon>
        <taxon>Alphaproteobacteria</taxon>
        <taxon>Rhodospirillales</taxon>
        <taxon>Dongiaceae</taxon>
        <taxon>Aliidongia</taxon>
    </lineage>
</organism>
<dbReference type="CDD" id="cd06171">
    <property type="entry name" value="Sigma70_r4"/>
    <property type="match status" value="1"/>
</dbReference>
<evidence type="ECO:0000256" key="4">
    <source>
        <dbReference type="ARBA" id="ARBA00023125"/>
    </source>
</evidence>
<protein>
    <submittedName>
        <fullName evidence="8">RNA polymerase sigma factor</fullName>
    </submittedName>
</protein>
<evidence type="ECO:0000259" key="6">
    <source>
        <dbReference type="Pfam" id="PF04542"/>
    </source>
</evidence>
<evidence type="ECO:0000256" key="2">
    <source>
        <dbReference type="ARBA" id="ARBA00023015"/>
    </source>
</evidence>
<evidence type="ECO:0000259" key="7">
    <source>
        <dbReference type="Pfam" id="PF04545"/>
    </source>
</evidence>
<dbReference type="Pfam" id="PF04545">
    <property type="entry name" value="Sigma70_r4"/>
    <property type="match status" value="1"/>
</dbReference>
<dbReference type="SUPFAM" id="SSF88659">
    <property type="entry name" value="Sigma3 and sigma4 domains of RNA polymerase sigma factors"/>
    <property type="match status" value="1"/>
</dbReference>
<dbReference type="EMBL" id="BMJQ01000005">
    <property type="protein sequence ID" value="GGF17648.1"/>
    <property type="molecule type" value="Genomic_DNA"/>
</dbReference>
<dbReference type="PANTHER" id="PTHR43133:SF51">
    <property type="entry name" value="RNA POLYMERASE SIGMA FACTOR"/>
    <property type="match status" value="1"/>
</dbReference>
<dbReference type="Proteomes" id="UP000646365">
    <property type="component" value="Unassembled WGS sequence"/>
</dbReference>
<dbReference type="PANTHER" id="PTHR43133">
    <property type="entry name" value="RNA POLYMERASE ECF-TYPE SIGMA FACTO"/>
    <property type="match status" value="1"/>
</dbReference>
<dbReference type="Gene3D" id="1.10.10.10">
    <property type="entry name" value="Winged helix-like DNA-binding domain superfamily/Winged helix DNA-binding domain"/>
    <property type="match status" value="1"/>
</dbReference>
<dbReference type="InterPro" id="IPR013325">
    <property type="entry name" value="RNA_pol_sigma_r2"/>
</dbReference>
<feature type="domain" description="RNA polymerase sigma-70 region 2" evidence="6">
    <location>
        <begin position="23"/>
        <end position="94"/>
    </location>
</feature>
<keyword evidence="9" id="KW-1185">Reference proteome</keyword>
<dbReference type="InterPro" id="IPR013324">
    <property type="entry name" value="RNA_pol_sigma_r3/r4-like"/>
</dbReference>
<evidence type="ECO:0000313" key="8">
    <source>
        <dbReference type="EMBL" id="GGF17648.1"/>
    </source>
</evidence>
<sequence length="176" mass="19518">MRGDQEDLSGLLAGNKAAWDSFVARFAGLILAAVRRVVGSDGSDVEDIAQDVFLRLCKDDFRLLRQYDPTRAGLSTWLTIVARSVAHDTVRRRRPPTQPIEATPEGAFAVEPSVVEKIKIPEGLLSPRQQLVLTMLYERDMEVAEIAASLSVDAQTVRSTHHKAMLKLRAHFGEKP</sequence>
<keyword evidence="2" id="KW-0805">Transcription regulation</keyword>
<dbReference type="GO" id="GO:0006352">
    <property type="term" value="P:DNA-templated transcription initiation"/>
    <property type="evidence" value="ECO:0007669"/>
    <property type="project" value="InterPro"/>
</dbReference>
<comment type="caution">
    <text evidence="8">The sequence shown here is derived from an EMBL/GenBank/DDBJ whole genome shotgun (WGS) entry which is preliminary data.</text>
</comment>
<keyword evidence="5" id="KW-0804">Transcription</keyword>
<dbReference type="InterPro" id="IPR014284">
    <property type="entry name" value="RNA_pol_sigma-70_dom"/>
</dbReference>
<dbReference type="InterPro" id="IPR036388">
    <property type="entry name" value="WH-like_DNA-bd_sf"/>
</dbReference>
<dbReference type="AlphaFoldDB" id="A0A8J2YTC3"/>
<evidence type="ECO:0000256" key="5">
    <source>
        <dbReference type="ARBA" id="ARBA00023163"/>
    </source>
</evidence>
<dbReference type="NCBIfam" id="TIGR02937">
    <property type="entry name" value="sigma70-ECF"/>
    <property type="match status" value="1"/>
</dbReference>
<dbReference type="GO" id="GO:0003677">
    <property type="term" value="F:DNA binding"/>
    <property type="evidence" value="ECO:0007669"/>
    <property type="project" value="UniProtKB-KW"/>
</dbReference>
<feature type="domain" description="RNA polymerase sigma-70 region 4" evidence="7">
    <location>
        <begin position="125"/>
        <end position="170"/>
    </location>
</feature>
<evidence type="ECO:0000256" key="3">
    <source>
        <dbReference type="ARBA" id="ARBA00023082"/>
    </source>
</evidence>
<keyword evidence="4" id="KW-0238">DNA-binding</keyword>
<keyword evidence="3" id="KW-0731">Sigma factor</keyword>